<evidence type="ECO:0000313" key="2">
    <source>
        <dbReference type="Proteomes" id="UP000029052"/>
    </source>
</evidence>
<proteinExistence type="predicted"/>
<dbReference type="eggNOG" id="ENOG5031MP9">
    <property type="taxonomic scope" value="Bacteria"/>
</dbReference>
<dbReference type="Gene3D" id="3.40.50.2300">
    <property type="match status" value="1"/>
</dbReference>
<reference evidence="1 2" key="1">
    <citation type="submission" date="2014-03" db="EMBL/GenBank/DDBJ databases">
        <title>Genomics of Bifidobacteria.</title>
        <authorList>
            <person name="Ventura M."/>
            <person name="Milani C."/>
            <person name="Lugli G.A."/>
        </authorList>
    </citation>
    <scope>NUCLEOTIDE SEQUENCE [LARGE SCALE GENOMIC DNA]</scope>
    <source>
        <strain evidence="1 2">LMG 11591</strain>
    </source>
</reference>
<gene>
    <name evidence="1" type="ORF">BMAGN_0477</name>
</gene>
<dbReference type="AlphaFoldDB" id="A0A087BC58"/>
<sequence>MNNGMDGSMKGGGANRRVRNKIQRCVRALAAMLLAAAYAIGAAACAPHDAAVGDTQKTAAAIAHDYVQGDRITVGIVGSSQESAPTLAMLKALDSHNMVGLYMGGSDSDDSRTGAVADLVHRRAHLVLIDGFTKQQAASAAWTAALQNARDAGVAVAFINAEALPADPVLYAASITVPGHNMDSASFASAVDAIVRDEPHAKHITVASHT</sequence>
<dbReference type="RefSeq" id="WP_152593238.1">
    <property type="nucleotide sequence ID" value="NZ_JGZB01000003.1"/>
</dbReference>
<evidence type="ECO:0000313" key="1">
    <source>
        <dbReference type="EMBL" id="KFI68608.1"/>
    </source>
</evidence>
<accession>A0A087BC58</accession>
<dbReference type="STRING" id="1692.BMAGN_0477"/>
<keyword evidence="2" id="KW-1185">Reference proteome</keyword>
<dbReference type="EMBL" id="JGZB01000003">
    <property type="protein sequence ID" value="KFI68608.1"/>
    <property type="molecule type" value="Genomic_DNA"/>
</dbReference>
<dbReference type="Proteomes" id="UP000029052">
    <property type="component" value="Unassembled WGS sequence"/>
</dbReference>
<protein>
    <recommendedName>
        <fullName evidence="3">Sugar ABC transporter substrate-binding protein</fullName>
    </recommendedName>
</protein>
<comment type="caution">
    <text evidence="1">The sequence shown here is derived from an EMBL/GenBank/DDBJ whole genome shotgun (WGS) entry which is preliminary data.</text>
</comment>
<name>A0A087BC58_9BIFI</name>
<evidence type="ECO:0008006" key="3">
    <source>
        <dbReference type="Google" id="ProtNLM"/>
    </source>
</evidence>
<organism evidence="1 2">
    <name type="scientific">Bifidobacterium magnum</name>
    <dbReference type="NCBI Taxonomy" id="1692"/>
    <lineage>
        <taxon>Bacteria</taxon>
        <taxon>Bacillati</taxon>
        <taxon>Actinomycetota</taxon>
        <taxon>Actinomycetes</taxon>
        <taxon>Bifidobacteriales</taxon>
        <taxon>Bifidobacteriaceae</taxon>
        <taxon>Bifidobacterium</taxon>
    </lineage>
</organism>